<protein>
    <submittedName>
        <fullName evidence="1">Uncharacterized protein</fullName>
    </submittedName>
</protein>
<name>A0ABV7JBU4_9GAMM</name>
<dbReference type="RefSeq" id="WP_077411504.1">
    <property type="nucleotide sequence ID" value="NZ_JBHRTS010000003.1"/>
</dbReference>
<reference evidence="2" key="1">
    <citation type="journal article" date="2019" name="Int. J. Syst. Evol. Microbiol.">
        <title>The Global Catalogue of Microorganisms (GCM) 10K type strain sequencing project: providing services to taxonomists for standard genome sequencing and annotation.</title>
        <authorList>
            <consortium name="The Broad Institute Genomics Platform"/>
            <consortium name="The Broad Institute Genome Sequencing Center for Infectious Disease"/>
            <person name="Wu L."/>
            <person name="Ma J."/>
        </authorList>
    </citation>
    <scope>NUCLEOTIDE SEQUENCE [LARGE SCALE GENOMIC DNA]</scope>
    <source>
        <strain evidence="2">KCTC 42953</strain>
    </source>
</reference>
<keyword evidence="2" id="KW-1185">Reference proteome</keyword>
<sequence>MSEFLSSHELLNLEEELRVANQLLYVEKKSNEGVAKSFKSLSLRTGWATYLWSDGEGLLNLKSSEPAAPKTDQFDLAIKFALARKHFSVFVFPINTKEAWLQAKLFFSTNQPDLSGVVKCLFILPVGKDHPFFLRHGKAIQLNMGLDGNYVLRDGQWVSANELP</sequence>
<proteinExistence type="predicted"/>
<comment type="caution">
    <text evidence="1">The sequence shown here is derived from an EMBL/GenBank/DDBJ whole genome shotgun (WGS) entry which is preliminary data.</text>
</comment>
<evidence type="ECO:0000313" key="1">
    <source>
        <dbReference type="EMBL" id="MFC3193688.1"/>
    </source>
</evidence>
<gene>
    <name evidence="1" type="ORF">ACFODZ_05500</name>
</gene>
<dbReference type="EMBL" id="JBHRTS010000003">
    <property type="protein sequence ID" value="MFC3193688.1"/>
    <property type="molecule type" value="Genomic_DNA"/>
</dbReference>
<organism evidence="1 2">
    <name type="scientific">Marinicella sediminis</name>
    <dbReference type="NCBI Taxonomy" id="1792834"/>
    <lineage>
        <taxon>Bacteria</taxon>
        <taxon>Pseudomonadati</taxon>
        <taxon>Pseudomonadota</taxon>
        <taxon>Gammaproteobacteria</taxon>
        <taxon>Lysobacterales</taxon>
        <taxon>Marinicellaceae</taxon>
        <taxon>Marinicella</taxon>
    </lineage>
</organism>
<accession>A0ABV7JBU4</accession>
<dbReference type="Proteomes" id="UP001595533">
    <property type="component" value="Unassembled WGS sequence"/>
</dbReference>
<evidence type="ECO:0000313" key="2">
    <source>
        <dbReference type="Proteomes" id="UP001595533"/>
    </source>
</evidence>